<feature type="transmembrane region" description="Helical" evidence="11">
    <location>
        <begin position="331"/>
        <end position="355"/>
    </location>
</feature>
<evidence type="ECO:0000256" key="11">
    <source>
        <dbReference type="SAM" id="Phobius"/>
    </source>
</evidence>
<feature type="transmembrane region" description="Helical" evidence="11">
    <location>
        <begin position="150"/>
        <end position="172"/>
    </location>
</feature>
<evidence type="ECO:0000256" key="2">
    <source>
        <dbReference type="ARBA" id="ARBA00007808"/>
    </source>
</evidence>
<name>A0AAD7KWP3_QUISA</name>
<comment type="similarity">
    <text evidence="2">Belongs to the SLAC1 S-type anion channel family.</text>
</comment>
<dbReference type="Gene3D" id="1.50.10.150">
    <property type="entry name" value="Voltage-dependent anion channel"/>
    <property type="match status" value="1"/>
</dbReference>
<feature type="transmembrane region" description="Helical" evidence="11">
    <location>
        <begin position="213"/>
        <end position="232"/>
    </location>
</feature>
<dbReference type="GO" id="GO:0005886">
    <property type="term" value="C:plasma membrane"/>
    <property type="evidence" value="ECO:0007669"/>
    <property type="project" value="UniProtKB-SubCell"/>
</dbReference>
<organism evidence="12 13">
    <name type="scientific">Quillaja saponaria</name>
    <name type="common">Soap bark tree</name>
    <dbReference type="NCBI Taxonomy" id="32244"/>
    <lineage>
        <taxon>Eukaryota</taxon>
        <taxon>Viridiplantae</taxon>
        <taxon>Streptophyta</taxon>
        <taxon>Embryophyta</taxon>
        <taxon>Tracheophyta</taxon>
        <taxon>Spermatophyta</taxon>
        <taxon>Magnoliopsida</taxon>
        <taxon>eudicotyledons</taxon>
        <taxon>Gunneridae</taxon>
        <taxon>Pentapetalae</taxon>
        <taxon>rosids</taxon>
        <taxon>fabids</taxon>
        <taxon>Fabales</taxon>
        <taxon>Quillajaceae</taxon>
        <taxon>Quillaja</taxon>
    </lineage>
</organism>
<accession>A0AAD7KWP3</accession>
<feature type="transmembrane region" description="Helical" evidence="11">
    <location>
        <begin position="184"/>
        <end position="207"/>
    </location>
</feature>
<dbReference type="GO" id="GO:0006873">
    <property type="term" value="P:intracellular monoatomic ion homeostasis"/>
    <property type="evidence" value="ECO:0007669"/>
    <property type="project" value="InterPro"/>
</dbReference>
<comment type="function">
    <text evidence="10">Slow, weak voltage-dependent S-type anion efflux channel involved in maintenance of anion homeostasis.</text>
</comment>
<keyword evidence="6 11" id="KW-0812">Transmembrane</keyword>
<dbReference type="InterPro" id="IPR038665">
    <property type="entry name" value="Voltage-dep_anion_channel_sf"/>
</dbReference>
<evidence type="ECO:0000313" key="13">
    <source>
        <dbReference type="Proteomes" id="UP001163823"/>
    </source>
</evidence>
<comment type="subunit">
    <text evidence="3">Homotrimer.</text>
</comment>
<dbReference type="InterPro" id="IPR004695">
    <property type="entry name" value="SLAC1/Mae1/Ssu1/TehA"/>
</dbReference>
<evidence type="ECO:0000256" key="10">
    <source>
        <dbReference type="ARBA" id="ARBA00054248"/>
    </source>
</evidence>
<evidence type="ECO:0000256" key="7">
    <source>
        <dbReference type="ARBA" id="ARBA00022989"/>
    </source>
</evidence>
<dbReference type="FunFam" id="1.50.10.150:FF:000003">
    <property type="entry name" value="S-type anion channel SLAH1"/>
    <property type="match status" value="1"/>
</dbReference>
<evidence type="ECO:0000256" key="8">
    <source>
        <dbReference type="ARBA" id="ARBA00023065"/>
    </source>
</evidence>
<dbReference type="Proteomes" id="UP001163823">
    <property type="component" value="Chromosome 13"/>
</dbReference>
<dbReference type="KEGG" id="qsa:O6P43_031264"/>
<keyword evidence="4" id="KW-0813">Transport</keyword>
<evidence type="ECO:0000256" key="4">
    <source>
        <dbReference type="ARBA" id="ARBA00022448"/>
    </source>
</evidence>
<evidence type="ECO:0000256" key="9">
    <source>
        <dbReference type="ARBA" id="ARBA00023136"/>
    </source>
</evidence>
<feature type="transmembrane region" description="Helical" evidence="11">
    <location>
        <begin position="306"/>
        <end position="325"/>
    </location>
</feature>
<keyword evidence="8" id="KW-0406">Ion transport</keyword>
<protein>
    <submittedName>
        <fullName evidence="12">S-type anion channel like</fullName>
    </submittedName>
</protein>
<comment type="caution">
    <text evidence="12">The sequence shown here is derived from an EMBL/GenBank/DDBJ whole genome shotgun (WGS) entry which is preliminary data.</text>
</comment>
<keyword evidence="13" id="KW-1185">Reference proteome</keyword>
<feature type="transmembrane region" description="Helical" evidence="11">
    <location>
        <begin position="84"/>
        <end position="107"/>
    </location>
</feature>
<keyword evidence="9 11" id="KW-0472">Membrane</keyword>
<evidence type="ECO:0000256" key="3">
    <source>
        <dbReference type="ARBA" id="ARBA00011233"/>
    </source>
</evidence>
<proteinExistence type="inferred from homology"/>
<dbReference type="PANTHER" id="PTHR31269:SF60">
    <property type="entry name" value="S-TYPE ANION CHANNEL SLAH1"/>
    <property type="match status" value="1"/>
</dbReference>
<dbReference type="AlphaFoldDB" id="A0AAD7KWP3"/>
<reference evidence="12" key="1">
    <citation type="journal article" date="2023" name="Science">
        <title>Elucidation of the pathway for biosynthesis of saponin adjuvants from the soapbark tree.</title>
        <authorList>
            <person name="Reed J."/>
            <person name="Orme A."/>
            <person name="El-Demerdash A."/>
            <person name="Owen C."/>
            <person name="Martin L.B.B."/>
            <person name="Misra R.C."/>
            <person name="Kikuchi S."/>
            <person name="Rejzek M."/>
            <person name="Martin A.C."/>
            <person name="Harkess A."/>
            <person name="Leebens-Mack J."/>
            <person name="Louveau T."/>
            <person name="Stephenson M.J."/>
            <person name="Osbourn A."/>
        </authorList>
    </citation>
    <scope>NUCLEOTIDE SEQUENCE</scope>
    <source>
        <strain evidence="12">S10</strain>
    </source>
</reference>
<keyword evidence="5" id="KW-1003">Cell membrane</keyword>
<sequence>MGDLESKPSVPVVINPTISASKENEANPDDNATPSHLSILSKLHAGYFTISLSLGAQALLWKNLSGHKEDSQAPWHTYCVLPSMAFLLLWGLALLTLATLSFLYILRCFFHFNIVKKEFLHHIGVNYMYAPWISWLLMLQSAPKIVPRALYYQVLCWIFSIPILLLDVKLYGQWFTTKKRFLSVVANPISQISVMANLVAAQAIAQLGWKESAVLLFSIAMAHYLVVFVTLYQHPVISNSFPTMLRPAYFLFFATPSMASLAWKSISGTFVTSSKMLFFLSLFLFMSLACRPALFRKSMKKLTVAWWVYSFPLTFLVLASAEYAHEVKGSIAPAFMLVLSILSVLVFIGLILLTASKPRGYCIQY</sequence>
<keyword evidence="7 11" id="KW-1133">Transmembrane helix</keyword>
<evidence type="ECO:0000313" key="12">
    <source>
        <dbReference type="EMBL" id="KAJ7946315.1"/>
    </source>
</evidence>
<dbReference type="EMBL" id="JARAOO010000013">
    <property type="protein sequence ID" value="KAJ7946315.1"/>
    <property type="molecule type" value="Genomic_DNA"/>
</dbReference>
<dbReference type="GO" id="GO:0008308">
    <property type="term" value="F:voltage-gated monoatomic anion channel activity"/>
    <property type="evidence" value="ECO:0007669"/>
    <property type="project" value="InterPro"/>
</dbReference>
<comment type="subcellular location">
    <subcellularLocation>
        <location evidence="1">Cell membrane</location>
        <topology evidence="1">Multi-pass membrane protein</topology>
    </subcellularLocation>
</comment>
<dbReference type="Pfam" id="PF03595">
    <property type="entry name" value="SLAC1"/>
    <property type="match status" value="1"/>
</dbReference>
<gene>
    <name evidence="12" type="ORF">O6P43_031264</name>
</gene>
<dbReference type="PANTHER" id="PTHR31269">
    <property type="entry name" value="S-TYPE ANION CHANNEL SLAH3"/>
    <property type="match status" value="1"/>
</dbReference>
<dbReference type="InterPro" id="IPR030183">
    <property type="entry name" value="SLAC/SLAH"/>
</dbReference>
<feature type="transmembrane region" description="Helical" evidence="11">
    <location>
        <begin position="244"/>
        <end position="263"/>
    </location>
</feature>
<feature type="transmembrane region" description="Helical" evidence="11">
    <location>
        <begin position="119"/>
        <end position="138"/>
    </location>
</feature>
<feature type="transmembrane region" description="Helical" evidence="11">
    <location>
        <begin position="275"/>
        <end position="294"/>
    </location>
</feature>
<evidence type="ECO:0000256" key="6">
    <source>
        <dbReference type="ARBA" id="ARBA00022692"/>
    </source>
</evidence>
<evidence type="ECO:0000256" key="1">
    <source>
        <dbReference type="ARBA" id="ARBA00004651"/>
    </source>
</evidence>
<evidence type="ECO:0000256" key="5">
    <source>
        <dbReference type="ARBA" id="ARBA00022475"/>
    </source>
</evidence>